<dbReference type="STRING" id="66969.Lwal_1795"/>
<protein>
    <submittedName>
        <fullName evidence="2">Uncharacterized protein</fullName>
    </submittedName>
</protein>
<dbReference type="Pfam" id="PF24268">
    <property type="entry name" value="NttC"/>
    <property type="match status" value="1"/>
</dbReference>
<gene>
    <name evidence="2" type="ORF">Lwal_1795</name>
</gene>
<dbReference type="OrthoDB" id="5652447at2"/>
<sequence>MKAMLKNLSALALGFSTVSALAAPLYLTTHNNTNEESNAYIAGTIPSPYPTAAHSTGQVYWNLVKFACYGHTTNGKCSALIKMATNTANPIDIGYVSLNLDTGDIEPKVLSAQGYTLKAIAPGEAEISKD</sequence>
<dbReference type="PATRIC" id="fig|66969.6.peg.1954"/>
<dbReference type="RefSeq" id="WP_058480452.1">
    <property type="nucleotide sequence ID" value="NZ_CAAAIQ010000004.1"/>
</dbReference>
<dbReference type="AlphaFoldDB" id="A0A0W1AAP4"/>
<evidence type="ECO:0000313" key="3">
    <source>
        <dbReference type="Proteomes" id="UP000054729"/>
    </source>
</evidence>
<dbReference type="Proteomes" id="UP000054729">
    <property type="component" value="Unassembled WGS sequence"/>
</dbReference>
<comment type="caution">
    <text evidence="2">The sequence shown here is derived from an EMBL/GenBank/DDBJ whole genome shotgun (WGS) entry which is preliminary data.</text>
</comment>
<keyword evidence="3" id="KW-1185">Reference proteome</keyword>
<reference evidence="2 3" key="1">
    <citation type="submission" date="2015-11" db="EMBL/GenBank/DDBJ databases">
        <title>Genomic analysis of 38 Legionella species identifies large and diverse effector repertoires.</title>
        <authorList>
            <person name="Burstein D."/>
            <person name="Amaro F."/>
            <person name="Zusman T."/>
            <person name="Lifshitz Z."/>
            <person name="Cohen O."/>
            <person name="Gilbert J.A."/>
            <person name="Pupko T."/>
            <person name="Shuman H.A."/>
            <person name="Segal G."/>
        </authorList>
    </citation>
    <scope>NUCLEOTIDE SEQUENCE [LARGE SCALE GENOMIC DNA]</scope>
    <source>
        <strain evidence="2 3">ATCC 51914</strain>
    </source>
</reference>
<evidence type="ECO:0000256" key="1">
    <source>
        <dbReference type="SAM" id="SignalP"/>
    </source>
</evidence>
<accession>A0A0W1AAP4</accession>
<organism evidence="2 3">
    <name type="scientific">Legionella waltersii</name>
    <dbReference type="NCBI Taxonomy" id="66969"/>
    <lineage>
        <taxon>Bacteria</taxon>
        <taxon>Pseudomonadati</taxon>
        <taxon>Pseudomonadota</taxon>
        <taxon>Gammaproteobacteria</taxon>
        <taxon>Legionellales</taxon>
        <taxon>Legionellaceae</taxon>
        <taxon>Legionella</taxon>
    </lineage>
</organism>
<feature type="chain" id="PRO_5006919588" evidence="1">
    <location>
        <begin position="23"/>
        <end position="130"/>
    </location>
</feature>
<feature type="signal peptide" evidence="1">
    <location>
        <begin position="1"/>
        <end position="22"/>
    </location>
</feature>
<evidence type="ECO:0000313" key="2">
    <source>
        <dbReference type="EMBL" id="KTD78360.1"/>
    </source>
</evidence>
<proteinExistence type="predicted"/>
<dbReference type="EMBL" id="LNZB01000041">
    <property type="protein sequence ID" value="KTD78360.1"/>
    <property type="molecule type" value="Genomic_DNA"/>
</dbReference>
<keyword evidence="1" id="KW-0732">Signal</keyword>
<dbReference type="InterPro" id="IPR056211">
    <property type="entry name" value="NttC-like"/>
</dbReference>
<name>A0A0W1AAP4_9GAMM</name>